<sequence>MASIPGYLVAYDVLSFTSALILAIMILTAICSQKVYRGKAWFGMMACWLVYALSYGLLVGKQIGPEPSFAHCFVQTMFIYAAPPLVAVGTLCFYLDFYLSSCWDPSRRRSLRPVAAYILLFLPWLVHIAIDVEVIIMTVTSTADPVVEKIESNLYCHLHENAHPGLVNAAIVILSMVMLIPLEVWTGIQLYRCRSIRVGEDFRQYLTVYLRIAACTIVAAAAFGLSAITLADVQGDSLVQDLSFPCLSMAVSLIFASQQDLLNVWLCRPSRYSSEDRSSPRSKTEGINLLRNKRTFQSESLDSNQWREFQSSMPP</sequence>
<feature type="transmembrane region" description="Helical" evidence="1">
    <location>
        <begin position="40"/>
        <end position="58"/>
    </location>
</feature>
<comment type="caution">
    <text evidence="2">The sequence shown here is derived from an EMBL/GenBank/DDBJ whole genome shotgun (WGS) entry which is preliminary data.</text>
</comment>
<name>A0AAD5YZ64_9AGAR</name>
<organism evidence="2 3">
    <name type="scientific">Leucocoprinus birnbaumii</name>
    <dbReference type="NCBI Taxonomy" id="56174"/>
    <lineage>
        <taxon>Eukaryota</taxon>
        <taxon>Fungi</taxon>
        <taxon>Dikarya</taxon>
        <taxon>Basidiomycota</taxon>
        <taxon>Agaricomycotina</taxon>
        <taxon>Agaricomycetes</taxon>
        <taxon>Agaricomycetidae</taxon>
        <taxon>Agaricales</taxon>
        <taxon>Agaricineae</taxon>
        <taxon>Agaricaceae</taxon>
        <taxon>Leucocoprinus</taxon>
    </lineage>
</organism>
<feature type="transmembrane region" description="Helical" evidence="1">
    <location>
        <begin position="78"/>
        <end position="99"/>
    </location>
</feature>
<feature type="transmembrane region" description="Helical" evidence="1">
    <location>
        <begin position="167"/>
        <end position="188"/>
    </location>
</feature>
<dbReference type="EMBL" id="JANIEX010000077">
    <property type="protein sequence ID" value="KAJ3574195.1"/>
    <property type="molecule type" value="Genomic_DNA"/>
</dbReference>
<evidence type="ECO:0000256" key="1">
    <source>
        <dbReference type="SAM" id="Phobius"/>
    </source>
</evidence>
<feature type="transmembrane region" description="Helical" evidence="1">
    <location>
        <begin position="6"/>
        <end position="28"/>
    </location>
</feature>
<keyword evidence="3" id="KW-1185">Reference proteome</keyword>
<reference evidence="2" key="1">
    <citation type="submission" date="2022-07" db="EMBL/GenBank/DDBJ databases">
        <title>Genome Sequence of Leucocoprinus birnbaumii.</title>
        <authorList>
            <person name="Buettner E."/>
        </authorList>
    </citation>
    <scope>NUCLEOTIDE SEQUENCE</scope>
    <source>
        <strain evidence="2">VT141</strain>
    </source>
</reference>
<evidence type="ECO:0000313" key="2">
    <source>
        <dbReference type="EMBL" id="KAJ3574195.1"/>
    </source>
</evidence>
<keyword evidence="1" id="KW-0472">Membrane</keyword>
<protein>
    <submittedName>
        <fullName evidence="2">Uncharacterized protein</fullName>
    </submittedName>
</protein>
<feature type="transmembrane region" description="Helical" evidence="1">
    <location>
        <begin position="208"/>
        <end position="230"/>
    </location>
</feature>
<dbReference type="Proteomes" id="UP001213000">
    <property type="component" value="Unassembled WGS sequence"/>
</dbReference>
<feature type="transmembrane region" description="Helical" evidence="1">
    <location>
        <begin position="111"/>
        <end position="130"/>
    </location>
</feature>
<gene>
    <name evidence="2" type="ORF">NP233_g1932</name>
</gene>
<dbReference type="AlphaFoldDB" id="A0AAD5YZ64"/>
<keyword evidence="1" id="KW-1133">Transmembrane helix</keyword>
<keyword evidence="1" id="KW-0812">Transmembrane</keyword>
<evidence type="ECO:0000313" key="3">
    <source>
        <dbReference type="Proteomes" id="UP001213000"/>
    </source>
</evidence>
<accession>A0AAD5YZ64</accession>
<proteinExistence type="predicted"/>